<gene>
    <name evidence="1" type="ORF">LCGC14_0659890</name>
</gene>
<organism evidence="1">
    <name type="scientific">marine sediment metagenome</name>
    <dbReference type="NCBI Taxonomy" id="412755"/>
    <lineage>
        <taxon>unclassified sequences</taxon>
        <taxon>metagenomes</taxon>
        <taxon>ecological metagenomes</taxon>
    </lineage>
</organism>
<protein>
    <submittedName>
        <fullName evidence="1">Uncharacterized protein</fullName>
    </submittedName>
</protein>
<proteinExistence type="predicted"/>
<accession>A0A0F9QTX3</accession>
<reference evidence="1" key="1">
    <citation type="journal article" date="2015" name="Nature">
        <title>Complex archaea that bridge the gap between prokaryotes and eukaryotes.</title>
        <authorList>
            <person name="Spang A."/>
            <person name="Saw J.H."/>
            <person name="Jorgensen S.L."/>
            <person name="Zaremba-Niedzwiedzka K."/>
            <person name="Martijn J."/>
            <person name="Lind A.E."/>
            <person name="van Eijk R."/>
            <person name="Schleper C."/>
            <person name="Guy L."/>
            <person name="Ettema T.J."/>
        </authorList>
    </citation>
    <scope>NUCLEOTIDE SEQUENCE</scope>
</reference>
<sequence length="89" mass="10489">METNMNAEIHEELKNKGQILIDAAYEFWKIHQKLCGPRAVVWLEASDGHFVLFTRSEYRQQIMSKVECFSEETPLEEPFVMQEKIKLIS</sequence>
<dbReference type="EMBL" id="LAZR01001259">
    <property type="protein sequence ID" value="KKN47755.1"/>
    <property type="molecule type" value="Genomic_DNA"/>
</dbReference>
<name>A0A0F9QTX3_9ZZZZ</name>
<evidence type="ECO:0000313" key="1">
    <source>
        <dbReference type="EMBL" id="KKN47755.1"/>
    </source>
</evidence>
<comment type="caution">
    <text evidence="1">The sequence shown here is derived from an EMBL/GenBank/DDBJ whole genome shotgun (WGS) entry which is preliminary data.</text>
</comment>
<dbReference type="AlphaFoldDB" id="A0A0F9QTX3"/>